<accession>A0A6J4TVH6</accession>
<dbReference type="PROSITE" id="PS50928">
    <property type="entry name" value="ABC_TM1"/>
    <property type="match status" value="1"/>
</dbReference>
<evidence type="ECO:0000256" key="5">
    <source>
        <dbReference type="ARBA" id="ARBA00022989"/>
    </source>
</evidence>
<keyword evidence="4 7" id="KW-0812">Transmembrane</keyword>
<dbReference type="Pfam" id="PF00528">
    <property type="entry name" value="BPD_transp_1"/>
    <property type="match status" value="1"/>
</dbReference>
<proteinExistence type="inferred from homology"/>
<feature type="transmembrane region" description="Helical" evidence="7">
    <location>
        <begin position="257"/>
        <end position="283"/>
    </location>
</feature>
<comment type="subcellular location">
    <subcellularLocation>
        <location evidence="1 7">Cell membrane</location>
        <topology evidence="1 7">Multi-pass membrane protein</topology>
    </subcellularLocation>
</comment>
<evidence type="ECO:0000259" key="8">
    <source>
        <dbReference type="PROSITE" id="PS50928"/>
    </source>
</evidence>
<dbReference type="PANTHER" id="PTHR30465">
    <property type="entry name" value="INNER MEMBRANE ABC TRANSPORTER"/>
    <property type="match status" value="1"/>
</dbReference>
<keyword evidence="6 7" id="KW-0472">Membrane</keyword>
<dbReference type="GO" id="GO:0005886">
    <property type="term" value="C:plasma membrane"/>
    <property type="evidence" value="ECO:0007669"/>
    <property type="project" value="UniProtKB-SubCell"/>
</dbReference>
<evidence type="ECO:0000256" key="6">
    <source>
        <dbReference type="ARBA" id="ARBA00023136"/>
    </source>
</evidence>
<evidence type="ECO:0000256" key="2">
    <source>
        <dbReference type="ARBA" id="ARBA00022448"/>
    </source>
</evidence>
<dbReference type="GO" id="GO:0055085">
    <property type="term" value="P:transmembrane transport"/>
    <property type="evidence" value="ECO:0007669"/>
    <property type="project" value="InterPro"/>
</dbReference>
<protein>
    <submittedName>
        <fullName evidence="9">Oligopeptide transport system permease protein OppB</fullName>
    </submittedName>
</protein>
<evidence type="ECO:0000313" key="9">
    <source>
        <dbReference type="EMBL" id="CAA9532664.1"/>
    </source>
</evidence>
<organism evidence="9">
    <name type="scientific">uncultured Thermomicrobiales bacterium</name>
    <dbReference type="NCBI Taxonomy" id="1645740"/>
    <lineage>
        <taxon>Bacteria</taxon>
        <taxon>Pseudomonadati</taxon>
        <taxon>Thermomicrobiota</taxon>
        <taxon>Thermomicrobia</taxon>
        <taxon>Thermomicrobiales</taxon>
        <taxon>environmental samples</taxon>
    </lineage>
</organism>
<dbReference type="SUPFAM" id="SSF161098">
    <property type="entry name" value="MetI-like"/>
    <property type="match status" value="1"/>
</dbReference>
<feature type="transmembrane region" description="Helical" evidence="7">
    <location>
        <begin position="9"/>
        <end position="28"/>
    </location>
</feature>
<feature type="transmembrane region" description="Helical" evidence="7">
    <location>
        <begin position="157"/>
        <end position="181"/>
    </location>
</feature>
<keyword evidence="3" id="KW-1003">Cell membrane</keyword>
<feature type="transmembrane region" description="Helical" evidence="7">
    <location>
        <begin position="201"/>
        <end position="221"/>
    </location>
</feature>
<dbReference type="CDD" id="cd06261">
    <property type="entry name" value="TM_PBP2"/>
    <property type="match status" value="1"/>
</dbReference>
<dbReference type="EMBL" id="CADCWF010000001">
    <property type="protein sequence ID" value="CAA9532664.1"/>
    <property type="molecule type" value="Genomic_DNA"/>
</dbReference>
<dbReference type="AlphaFoldDB" id="A0A6J4TVH6"/>
<feature type="transmembrane region" description="Helical" evidence="7">
    <location>
        <begin position="303"/>
        <end position="329"/>
    </location>
</feature>
<evidence type="ECO:0000256" key="1">
    <source>
        <dbReference type="ARBA" id="ARBA00004651"/>
    </source>
</evidence>
<sequence length="337" mass="36786">MVEFLLRRVLYVIPVIVTVTAVTFFLMYRAPGGPWSSDKPLPASTERALNAKFGLDKPLWINPGAVTAERDAGENNPFVLGRALFDSQFFNYLFGVARLDFGPSYASKGAESVQSEIAERFPISLKIGLVGIVFALLVGVPLGIISALRQNTWIDHLSLFISTLGISVPTFVTGLLLVILMSRGFGISPVRRPDAWDGFGSAYLLPGIVLGLGTMAYMARLTRSSMLEIKRQDYVRTARAKGLANGIVVNRHMLRNALIPIITIVGPAAADLVTGSIIIETIFNAPGLGREFVESIGKRDYSMIMGTAIFYAVLIAFANVLVDLSYGFVDPRIRVRR</sequence>
<dbReference type="InterPro" id="IPR035906">
    <property type="entry name" value="MetI-like_sf"/>
</dbReference>
<evidence type="ECO:0000256" key="7">
    <source>
        <dbReference type="RuleBase" id="RU363032"/>
    </source>
</evidence>
<comment type="similarity">
    <text evidence="7">Belongs to the binding-protein-dependent transport system permease family.</text>
</comment>
<dbReference type="PANTHER" id="PTHR30465:SF74">
    <property type="entry name" value="OLIGOPEPTIDE TRANSPORT SYSTEM PERMEASE PROTEIN OPPB"/>
    <property type="match status" value="1"/>
</dbReference>
<evidence type="ECO:0000256" key="3">
    <source>
        <dbReference type="ARBA" id="ARBA00022475"/>
    </source>
</evidence>
<keyword evidence="5 7" id="KW-1133">Transmembrane helix</keyword>
<keyword evidence="2 7" id="KW-0813">Transport</keyword>
<reference evidence="9" key="1">
    <citation type="submission" date="2020-02" db="EMBL/GenBank/DDBJ databases">
        <authorList>
            <person name="Meier V. D."/>
        </authorList>
    </citation>
    <scope>NUCLEOTIDE SEQUENCE</scope>
    <source>
        <strain evidence="9">AVDCRST_MAG59</strain>
    </source>
</reference>
<dbReference type="InterPro" id="IPR000515">
    <property type="entry name" value="MetI-like"/>
</dbReference>
<gene>
    <name evidence="9" type="ORF">AVDCRST_MAG59-7</name>
</gene>
<dbReference type="Gene3D" id="1.10.3720.10">
    <property type="entry name" value="MetI-like"/>
    <property type="match status" value="1"/>
</dbReference>
<evidence type="ECO:0000256" key="4">
    <source>
        <dbReference type="ARBA" id="ARBA00022692"/>
    </source>
</evidence>
<name>A0A6J4TVH6_9BACT</name>
<feature type="transmembrane region" description="Helical" evidence="7">
    <location>
        <begin position="123"/>
        <end position="145"/>
    </location>
</feature>
<feature type="domain" description="ABC transmembrane type-1" evidence="8">
    <location>
        <begin position="121"/>
        <end position="322"/>
    </location>
</feature>